<organism evidence="1 2">
    <name type="scientific">Scortum barcoo</name>
    <name type="common">barcoo grunter</name>
    <dbReference type="NCBI Taxonomy" id="214431"/>
    <lineage>
        <taxon>Eukaryota</taxon>
        <taxon>Metazoa</taxon>
        <taxon>Chordata</taxon>
        <taxon>Craniata</taxon>
        <taxon>Vertebrata</taxon>
        <taxon>Euteleostomi</taxon>
        <taxon>Actinopterygii</taxon>
        <taxon>Neopterygii</taxon>
        <taxon>Teleostei</taxon>
        <taxon>Neoteleostei</taxon>
        <taxon>Acanthomorphata</taxon>
        <taxon>Eupercaria</taxon>
        <taxon>Centrarchiformes</taxon>
        <taxon>Terapontoidei</taxon>
        <taxon>Terapontidae</taxon>
        <taxon>Scortum</taxon>
    </lineage>
</organism>
<proteinExistence type="predicted"/>
<sequence>WPPSSINGRSSEATRTLPRAGRPSKLSDRGKRALVREVTKNPMVTLSELQRTFCRERRTFQKDNHLCSNPPFRPVCGRNWELETSQDRAKDDILDENLLQRALDLRLGRRFIFQQNDPKHTAKSLGRRAELLQQMESRREKLTVQRKQQMKECEAARHRNRALLQDLQKIEERLRGRQLPHPKLLALETRYLASIEESVPAWEHFLLGKGPHPTDGLGQPPRRARQKPSTAQDQGLPPRPKPRTAR</sequence>
<feature type="non-terminal residue" evidence="1">
    <location>
        <position position="1"/>
    </location>
</feature>
<dbReference type="EMBL" id="CM041537">
    <property type="protein sequence ID" value="KAI3370520.1"/>
    <property type="molecule type" value="Genomic_DNA"/>
</dbReference>
<reference evidence="1" key="1">
    <citation type="submission" date="2022-04" db="EMBL/GenBank/DDBJ databases">
        <title>Jade perch genome.</title>
        <authorList>
            <person name="Chao B."/>
        </authorList>
    </citation>
    <scope>NUCLEOTIDE SEQUENCE</scope>
    <source>
        <strain evidence="1">CB-2022</strain>
    </source>
</reference>
<evidence type="ECO:0000313" key="1">
    <source>
        <dbReference type="EMBL" id="KAI3370520.1"/>
    </source>
</evidence>
<comment type="caution">
    <text evidence="1">The sequence shown here is derived from an EMBL/GenBank/DDBJ whole genome shotgun (WGS) entry which is preliminary data.</text>
</comment>
<protein>
    <submittedName>
        <fullName evidence="1">Uncharacterized protein</fullName>
    </submittedName>
</protein>
<gene>
    <name evidence="1" type="ORF">L3Q82_025283</name>
</gene>
<name>A0ACB8WR52_9TELE</name>
<evidence type="ECO:0000313" key="2">
    <source>
        <dbReference type="Proteomes" id="UP000831701"/>
    </source>
</evidence>
<keyword evidence="2" id="KW-1185">Reference proteome</keyword>
<dbReference type="Proteomes" id="UP000831701">
    <property type="component" value="Chromosome 7"/>
</dbReference>
<accession>A0ACB8WR52</accession>